<reference evidence="1" key="1">
    <citation type="submission" date="2021-05" db="EMBL/GenBank/DDBJ databases">
        <authorList>
            <person name="Kaiqin L."/>
            <person name="Jian G."/>
        </authorList>
    </citation>
    <scope>NUCLEOTIDE SEQUENCE</scope>
    <source>
        <strain evidence="1">HDS5</strain>
    </source>
</reference>
<accession>A0A975L7J9</accession>
<evidence type="ECO:0000313" key="1">
    <source>
        <dbReference type="EMBL" id="QVJ00368.1"/>
    </source>
</evidence>
<keyword evidence="2" id="KW-1185">Reference proteome</keyword>
<evidence type="ECO:0000313" key="2">
    <source>
        <dbReference type="Proteomes" id="UP000682416"/>
    </source>
</evidence>
<dbReference type="EMBL" id="CP074402">
    <property type="protein sequence ID" value="QVJ00368.1"/>
    <property type="molecule type" value="Genomic_DNA"/>
</dbReference>
<dbReference type="KEGG" id="nec:KGD82_16540"/>
<dbReference type="AlphaFoldDB" id="A0A975L7J9"/>
<sequence length="129" mass="13973">MNDLDNPHVRELVGLLLMLPGDWKHPVWRSINEDNDHRDLFGQISPLVRMLGGGEGRPAGSLVYEVLDAFSDLSEGTRRLIGEQVGGLGAGVTVGDVWVAELLTVAVRARAGALPETLGLRAQAWGRPR</sequence>
<gene>
    <name evidence="1" type="ORF">KGD82_16540</name>
</gene>
<proteinExistence type="predicted"/>
<protein>
    <submittedName>
        <fullName evidence="1">Uncharacterized protein</fullName>
    </submittedName>
</protein>
<organism evidence="1 2">
    <name type="scientific">Nocardiopsis eucommiae</name>
    <dbReference type="NCBI Taxonomy" id="2831970"/>
    <lineage>
        <taxon>Bacteria</taxon>
        <taxon>Bacillati</taxon>
        <taxon>Actinomycetota</taxon>
        <taxon>Actinomycetes</taxon>
        <taxon>Streptosporangiales</taxon>
        <taxon>Nocardiopsidaceae</taxon>
        <taxon>Nocardiopsis</taxon>
    </lineage>
</organism>
<dbReference type="Proteomes" id="UP000682416">
    <property type="component" value="Chromosome"/>
</dbReference>
<name>A0A975L7J9_9ACTN</name>